<sequence>MSVMVNAKPRTLWIASCGLLILIWSLWALQKHTHALTDSIPYINDKPPAPVRITTHSASPMSRTSSPRPTASAGTTEERPYSMSTITPFTPSQRVETDRPLILYAYFETDNSRANFEFFLKHGLHAGADFLFILNGENKAEDRLPKADNIKFVKRANDCYDLGAFAEVLTKNDLYKRYNRFITMNASIRGPFLPYYATGCWSDMYLSRLTEKNKLVGMTLNCKPVNHVQSMIWAIDRVGLEVLLFPSEELQAKFKAGIKPFREGEPVPPMEIPGINHCPHEYWKAVTVEVHATPLIEAAGYTVDAMMFAAHSSETFQEECSAYPDPLYEGSYFGTDIHPFDTIFAKANRGTNQKVVDRLTEWVDGRKYSSYDYCPT</sequence>
<dbReference type="RefSeq" id="XP_008080829.1">
    <property type="nucleotide sequence ID" value="XM_008082638.1"/>
</dbReference>
<feature type="region of interest" description="Disordered" evidence="1">
    <location>
        <begin position="51"/>
        <end position="89"/>
    </location>
</feature>
<gene>
    <name evidence="2" type="ORF">GLAREA_11856</name>
</gene>
<dbReference type="HOGENOM" id="CLU_045076_1_0_1"/>
<evidence type="ECO:0000313" key="2">
    <source>
        <dbReference type="EMBL" id="EPE31774.1"/>
    </source>
</evidence>
<dbReference type="KEGG" id="glz:GLAREA_11856"/>
<feature type="compositionally biased region" description="Low complexity" evidence="1">
    <location>
        <begin position="57"/>
        <end position="73"/>
    </location>
</feature>
<keyword evidence="3" id="KW-1185">Reference proteome</keyword>
<dbReference type="GeneID" id="19470897"/>
<accession>S3D3T6</accession>
<dbReference type="EMBL" id="KE145360">
    <property type="protein sequence ID" value="EPE31774.1"/>
    <property type="molecule type" value="Genomic_DNA"/>
</dbReference>
<dbReference type="AlphaFoldDB" id="S3D3T6"/>
<dbReference type="STRING" id="1116229.S3D3T6"/>
<dbReference type="OrthoDB" id="526941at2759"/>
<dbReference type="OMA" id="CWSERYL"/>
<dbReference type="Proteomes" id="UP000016922">
    <property type="component" value="Unassembled WGS sequence"/>
</dbReference>
<organism evidence="2 3">
    <name type="scientific">Glarea lozoyensis (strain ATCC 20868 / MF5171)</name>
    <dbReference type="NCBI Taxonomy" id="1116229"/>
    <lineage>
        <taxon>Eukaryota</taxon>
        <taxon>Fungi</taxon>
        <taxon>Dikarya</taxon>
        <taxon>Ascomycota</taxon>
        <taxon>Pezizomycotina</taxon>
        <taxon>Leotiomycetes</taxon>
        <taxon>Helotiales</taxon>
        <taxon>Helotiaceae</taxon>
        <taxon>Glarea</taxon>
    </lineage>
</organism>
<evidence type="ECO:0000313" key="3">
    <source>
        <dbReference type="Proteomes" id="UP000016922"/>
    </source>
</evidence>
<reference evidence="2 3" key="1">
    <citation type="journal article" date="2013" name="BMC Genomics">
        <title>Genomics-driven discovery of the pneumocandin biosynthetic gene cluster in the fungus Glarea lozoyensis.</title>
        <authorList>
            <person name="Chen L."/>
            <person name="Yue Q."/>
            <person name="Zhang X."/>
            <person name="Xiang M."/>
            <person name="Wang C."/>
            <person name="Li S."/>
            <person name="Che Y."/>
            <person name="Ortiz-Lopez F.J."/>
            <person name="Bills G.F."/>
            <person name="Liu X."/>
            <person name="An Z."/>
        </authorList>
    </citation>
    <scope>NUCLEOTIDE SEQUENCE [LARGE SCALE GENOMIC DNA]</scope>
    <source>
        <strain evidence="3">ATCC 20868 / MF5171</strain>
    </source>
</reference>
<evidence type="ECO:0000256" key="1">
    <source>
        <dbReference type="SAM" id="MobiDB-lite"/>
    </source>
</evidence>
<protein>
    <submittedName>
        <fullName evidence="2">Uncharacterized protein</fullName>
    </submittedName>
</protein>
<name>S3D3T6_GLAL2</name>
<dbReference type="eggNOG" id="ENOG502S214">
    <property type="taxonomic scope" value="Eukaryota"/>
</dbReference>
<proteinExistence type="predicted"/>